<gene>
    <name evidence="4" type="primary">yicI</name>
    <name evidence="4" type="ORF">TR69_WS6001001371</name>
</gene>
<dbReference type="PANTHER" id="PTHR46959">
    <property type="entry name" value="SULFOQUINOVOSIDASE"/>
    <property type="match status" value="1"/>
</dbReference>
<dbReference type="AlphaFoldDB" id="A0A136LWT0"/>
<dbReference type="GO" id="GO:0061634">
    <property type="term" value="F:alpha-D-xyloside xylohydrolase"/>
    <property type="evidence" value="ECO:0007669"/>
    <property type="project" value="UniProtKB-EC"/>
</dbReference>
<organism evidence="4 5">
    <name type="scientific">candidate division WS6 bacterium OLB20</name>
    <dbReference type="NCBI Taxonomy" id="1617426"/>
    <lineage>
        <taxon>Bacteria</taxon>
        <taxon>Candidatus Dojkabacteria</taxon>
    </lineage>
</organism>
<dbReference type="EC" id="3.2.1.177" evidence="4"/>
<dbReference type="STRING" id="1617426.TR69_WS6001001371"/>
<dbReference type="InterPro" id="IPR000322">
    <property type="entry name" value="Glyco_hydro_31_TIM"/>
</dbReference>
<dbReference type="GO" id="GO:0005975">
    <property type="term" value="P:carbohydrate metabolic process"/>
    <property type="evidence" value="ECO:0007669"/>
    <property type="project" value="InterPro"/>
</dbReference>
<dbReference type="SUPFAM" id="SSF51445">
    <property type="entry name" value="(Trans)glycosidases"/>
    <property type="match status" value="1"/>
</dbReference>
<comment type="caution">
    <text evidence="4">The sequence shown here is derived from an EMBL/GenBank/DDBJ whole genome shotgun (WGS) entry which is preliminary data.</text>
</comment>
<accession>A0A136LWT0</accession>
<evidence type="ECO:0000256" key="2">
    <source>
        <dbReference type="RuleBase" id="RU361185"/>
    </source>
</evidence>
<keyword evidence="2 4" id="KW-0326">Glycosidase</keyword>
<dbReference type="Proteomes" id="UP000070457">
    <property type="component" value="Unassembled WGS sequence"/>
</dbReference>
<evidence type="ECO:0000313" key="5">
    <source>
        <dbReference type="Proteomes" id="UP000070457"/>
    </source>
</evidence>
<feature type="domain" description="Glycoside hydrolase family 31 TIM barrel" evidence="3">
    <location>
        <begin position="278"/>
        <end position="512"/>
    </location>
</feature>
<evidence type="ECO:0000313" key="4">
    <source>
        <dbReference type="EMBL" id="KXK26077.1"/>
    </source>
</evidence>
<dbReference type="EMBL" id="JYNZ01000005">
    <property type="protein sequence ID" value="KXK26077.1"/>
    <property type="molecule type" value="Genomic_DNA"/>
</dbReference>
<comment type="similarity">
    <text evidence="1 2">Belongs to the glycosyl hydrolase 31 family.</text>
</comment>
<dbReference type="Pfam" id="PF01055">
    <property type="entry name" value="Glyco_hydro_31_2nd"/>
    <property type="match status" value="1"/>
</dbReference>
<dbReference type="Gene3D" id="3.20.20.80">
    <property type="entry name" value="Glycosidases"/>
    <property type="match status" value="1"/>
</dbReference>
<sequence length="673" mass="75982">MISAHEKICSSDTIQIAMESIRKNIESASPADRHSTVLSNCLRHIQLGTGDITIRQGAKIGVFHIDGMTQTLVPEADGTGIFEAVTDENTVRLIRKDSSDYNTLRITVPREPDEHIEGYARLEDEPVCYYNREHGGVYQPSLETFLSKRMGLYAGRNIAYAMHPQFTSSKGYRLEVYSEKPVVISYNDDATVIDCFGLPEEIRASRVDSFSPPRLQNEFVRIPEGTDNGVAVVMRGDADEIRENIGRLLEAGCALGYVQLENIFGSVSHRLAVSDRVVWGSTKIKHGYKELIRDLQAQGIEVIGYINPYMEEEANLFAEFDREGYFVSHEGRRFDTSLINENRVCIVDLFNPAARRALMERYGDAFAQLGISSFKLDFGEGHPDKSLHQRYAAELVRFGHDIQKYISEQTAGRGFFYSRTATGANVSATYGQDPFLIWGGDYTANFRNDSWTAGILRSVDAQSIGLPGYFEIGGFYNFGWLYNNPVFMRACIEAGMFNLFVRSHVGADHRWPLNTHVYSENVIDLFAVWSRVRFGTLKPFFDEQTRHWNKTGQPIWKKFYPRHHGTPGITAKSTRNQFYIGAENDILLAIPSRDRPFSKRYKVCLPPDGSYTDLITGEHIETGTDPILVQQYVRGGAAIYYDTRSRFADLFAAAHSELETSGVYKISKSSQEP</sequence>
<dbReference type="InterPro" id="IPR052990">
    <property type="entry name" value="Sulfoquinovosidase_GH31"/>
</dbReference>
<name>A0A136LWT0_9BACT</name>
<protein>
    <submittedName>
        <fullName evidence="4">Alpha-xylosidase</fullName>
        <ecNumber evidence="4">3.2.1.177</ecNumber>
    </submittedName>
</protein>
<dbReference type="PANTHER" id="PTHR46959:SF2">
    <property type="entry name" value="SULFOQUINOVOSIDASE"/>
    <property type="match status" value="1"/>
</dbReference>
<dbReference type="InterPro" id="IPR017853">
    <property type="entry name" value="GH"/>
</dbReference>
<keyword evidence="2 4" id="KW-0378">Hydrolase</keyword>
<evidence type="ECO:0000259" key="3">
    <source>
        <dbReference type="Pfam" id="PF01055"/>
    </source>
</evidence>
<proteinExistence type="inferred from homology"/>
<evidence type="ECO:0000256" key="1">
    <source>
        <dbReference type="ARBA" id="ARBA00007806"/>
    </source>
</evidence>
<reference evidence="4 5" key="1">
    <citation type="submission" date="2015-02" db="EMBL/GenBank/DDBJ databases">
        <title>Improved understanding of the partial-nitritation anammox process through 23 genomes representing the majority of the microbial community.</title>
        <authorList>
            <person name="Speth D.R."/>
            <person name="In T Zandt M."/>
            <person name="Guerrero Cruz S."/>
            <person name="Jetten M.S."/>
            <person name="Dutilh B.E."/>
        </authorList>
    </citation>
    <scope>NUCLEOTIDE SEQUENCE [LARGE SCALE GENOMIC DNA]</scope>
    <source>
        <strain evidence="4">OLB20</strain>
    </source>
</reference>